<dbReference type="InterPro" id="IPR052538">
    <property type="entry name" value="Flavonoid_dioxygenase-like"/>
</dbReference>
<dbReference type="Proteomes" id="UP000251558">
    <property type="component" value="Unassembled WGS sequence"/>
</dbReference>
<feature type="domain" description="Cupin type-2" evidence="1">
    <location>
        <begin position="212"/>
        <end position="275"/>
    </location>
</feature>
<protein>
    <recommendedName>
        <fullName evidence="1">Cupin type-2 domain-containing protein</fullName>
    </recommendedName>
</protein>
<evidence type="ECO:0000313" key="2">
    <source>
        <dbReference type="EMBL" id="RAZ89416.1"/>
    </source>
</evidence>
<accession>A0A330HL74</accession>
<evidence type="ECO:0000313" key="3">
    <source>
        <dbReference type="Proteomes" id="UP000251558"/>
    </source>
</evidence>
<gene>
    <name evidence="2" type="ORF">DPM33_17705</name>
</gene>
<dbReference type="AlphaFoldDB" id="A0A330HL74"/>
<dbReference type="InterPro" id="IPR011051">
    <property type="entry name" value="RmlC_Cupin_sf"/>
</dbReference>
<dbReference type="PANTHER" id="PTHR43346">
    <property type="entry name" value="LIGAND BINDING DOMAIN PROTEIN, PUTATIVE (AFU_ORTHOLOGUE AFUA_6G14370)-RELATED"/>
    <property type="match status" value="1"/>
</dbReference>
<reference evidence="2 3" key="2">
    <citation type="submission" date="2018-07" db="EMBL/GenBank/DDBJ databases">
        <title>Diversity of Mesorhizobium strains in Brazil.</title>
        <authorList>
            <person name="Helene L.C.F."/>
            <person name="Dall'Agnol R."/>
            <person name="Delamuta J.R.M."/>
            <person name="Hungria M."/>
        </authorList>
    </citation>
    <scope>NUCLEOTIDE SEQUENCE [LARGE SCALE GENOMIC DNA]</scope>
    <source>
        <strain evidence="2 3">AC99b</strain>
    </source>
</reference>
<evidence type="ECO:0000259" key="1">
    <source>
        <dbReference type="Pfam" id="PF07883"/>
    </source>
</evidence>
<dbReference type="SUPFAM" id="SSF51182">
    <property type="entry name" value="RmlC-like cupins"/>
    <property type="match status" value="1"/>
</dbReference>
<dbReference type="InterPro" id="IPR013096">
    <property type="entry name" value="Cupin_2"/>
</dbReference>
<dbReference type="Pfam" id="PF07883">
    <property type="entry name" value="Cupin_2"/>
    <property type="match status" value="1"/>
</dbReference>
<name>A0A330HL74_9HYPH</name>
<organism evidence="2 3">
    <name type="scientific">Mesorhizobium hawassense</name>
    <dbReference type="NCBI Taxonomy" id="1209954"/>
    <lineage>
        <taxon>Bacteria</taxon>
        <taxon>Pseudomonadati</taxon>
        <taxon>Pseudomonadota</taxon>
        <taxon>Alphaproteobacteria</taxon>
        <taxon>Hyphomicrobiales</taxon>
        <taxon>Phyllobacteriaceae</taxon>
        <taxon>Mesorhizobium</taxon>
    </lineage>
</organism>
<proteinExistence type="predicted"/>
<dbReference type="InterPro" id="IPR014710">
    <property type="entry name" value="RmlC-like_jellyroll"/>
</dbReference>
<dbReference type="PANTHER" id="PTHR43346:SF1">
    <property type="entry name" value="QUERCETIN 2,3-DIOXYGENASE-RELATED"/>
    <property type="match status" value="1"/>
</dbReference>
<dbReference type="EMBL" id="QMBP01000008">
    <property type="protein sequence ID" value="RAZ89416.1"/>
    <property type="molecule type" value="Genomic_DNA"/>
</dbReference>
<dbReference type="Gene3D" id="2.60.120.10">
    <property type="entry name" value="Jelly Rolls"/>
    <property type="match status" value="2"/>
</dbReference>
<dbReference type="RefSeq" id="WP_112098734.1">
    <property type="nucleotide sequence ID" value="NZ_QMBP01000008.1"/>
</dbReference>
<reference evidence="3" key="1">
    <citation type="submission" date="2018-06" db="EMBL/GenBank/DDBJ databases">
        <authorList>
            <person name="Helene L.C."/>
            <person name="Dall'Agnol R."/>
            <person name="Delamuta J.R."/>
            <person name="Hungria M."/>
        </authorList>
    </citation>
    <scope>NUCLEOTIDE SEQUENCE [LARGE SCALE GENOMIC DNA]</scope>
    <source>
        <strain evidence="3">AC99b</strain>
    </source>
</reference>
<dbReference type="OrthoDB" id="9798709at2"/>
<comment type="caution">
    <text evidence="2">The sequence shown here is derived from an EMBL/GenBank/DDBJ whole genome shotgun (WGS) entry which is preliminary data.</text>
</comment>
<sequence>MNTAKQVETSDARKRQAIVVKATDGVEVDLGIGVNCVVRVKVGPLDPDYTHFSVVGLELLKDGYLNFHSHMFSERVVICSRGAGRVYAEGRQHLVSKGTTMFWGNGFPVKVEQDGEDPLLLSVIALPPGPESRFDLFGYTSERQMDLTKLREIVGIRLQAEDSAHAASGRFVIVHDEEGDEYWQAAPSLGVVSIMMAPPILPVTHFCVASQLLDPGAFVRPHGHVLSEEIVIVTEGSGLAVVEGVEYEIAAGDLVVLPPPLIHNFINNTEKPLKYCGVFLPPSVEGALRETGIRKLPGQPRPEVKRNPMTERLLVEKYGFIIPGVSPKETAPAKRLN</sequence>
<keyword evidence="3" id="KW-1185">Reference proteome</keyword>